<dbReference type="PANTHER" id="PTHR35111:SF5">
    <property type="entry name" value="F10A5.9"/>
    <property type="match status" value="1"/>
</dbReference>
<dbReference type="Proteomes" id="UP000189701">
    <property type="component" value="Unplaced"/>
</dbReference>
<dbReference type="AlphaFoldDB" id="A0A1U7VLT6"/>
<name>A0A1U7VLT6_NICSY</name>
<evidence type="ECO:0000256" key="1">
    <source>
        <dbReference type="SAM" id="MobiDB-lite"/>
    </source>
</evidence>
<reference evidence="3" key="2">
    <citation type="submission" date="2025-08" db="UniProtKB">
        <authorList>
            <consortium name="RefSeq"/>
        </authorList>
    </citation>
    <scope>IDENTIFICATION</scope>
    <source>
        <tissue evidence="3">Leaf</tissue>
    </source>
</reference>
<gene>
    <name evidence="3" type="primary">LOC104219882</name>
</gene>
<evidence type="ECO:0000313" key="3">
    <source>
        <dbReference type="RefSeq" id="XP_009768937.1"/>
    </source>
</evidence>
<keyword evidence="2" id="KW-1185">Reference proteome</keyword>
<organism evidence="2 3">
    <name type="scientific">Nicotiana sylvestris</name>
    <name type="common">Wood tobacco</name>
    <name type="synonym">South American tobacco</name>
    <dbReference type="NCBI Taxonomy" id="4096"/>
    <lineage>
        <taxon>Eukaryota</taxon>
        <taxon>Viridiplantae</taxon>
        <taxon>Streptophyta</taxon>
        <taxon>Embryophyta</taxon>
        <taxon>Tracheophyta</taxon>
        <taxon>Spermatophyta</taxon>
        <taxon>Magnoliopsida</taxon>
        <taxon>eudicotyledons</taxon>
        <taxon>Gunneridae</taxon>
        <taxon>Pentapetalae</taxon>
        <taxon>asterids</taxon>
        <taxon>lamiids</taxon>
        <taxon>Solanales</taxon>
        <taxon>Solanaceae</taxon>
        <taxon>Nicotianoideae</taxon>
        <taxon>Nicotianeae</taxon>
        <taxon>Nicotiana</taxon>
    </lineage>
</organism>
<sequence>MRLIFVSSRSTHTQGAKGGGSCDRPDPPKTSCSSYYYSSTSHYNEAIDDCIDFLNKSSQDQGGFTGRKSNVIHVV</sequence>
<proteinExistence type="predicted"/>
<accession>A0A1U7VLT6</accession>
<dbReference type="PANTHER" id="PTHR35111">
    <property type="entry name" value="F10A5.9-RELATED"/>
    <property type="match status" value="1"/>
</dbReference>
<feature type="region of interest" description="Disordered" evidence="1">
    <location>
        <begin position="1"/>
        <end position="28"/>
    </location>
</feature>
<evidence type="ECO:0000313" key="2">
    <source>
        <dbReference type="Proteomes" id="UP000189701"/>
    </source>
</evidence>
<dbReference type="eggNOG" id="ENOG502S589">
    <property type="taxonomic scope" value="Eukaryota"/>
</dbReference>
<reference evidence="2" key="1">
    <citation type="journal article" date="2013" name="Genome Biol.">
        <title>Reference genomes and transcriptomes of Nicotiana sylvestris and Nicotiana tomentosiformis.</title>
        <authorList>
            <person name="Sierro N."/>
            <person name="Battey J.N."/>
            <person name="Ouadi S."/>
            <person name="Bovet L."/>
            <person name="Goepfert S."/>
            <person name="Bakaher N."/>
            <person name="Peitsch M.C."/>
            <person name="Ivanov N.V."/>
        </authorList>
    </citation>
    <scope>NUCLEOTIDE SEQUENCE [LARGE SCALE GENOMIC DNA]</scope>
</reference>
<protein>
    <submittedName>
        <fullName evidence="3">Uncharacterized protein LOC104219882</fullName>
    </submittedName>
</protein>
<dbReference type="RefSeq" id="XP_009768937.1">
    <property type="nucleotide sequence ID" value="XM_009770635.1"/>
</dbReference>